<feature type="compositionally biased region" description="Acidic residues" evidence="1">
    <location>
        <begin position="31"/>
        <end position="41"/>
    </location>
</feature>
<feature type="compositionally biased region" description="Polar residues" evidence="1">
    <location>
        <begin position="242"/>
        <end position="251"/>
    </location>
</feature>
<feature type="region of interest" description="Disordered" evidence="1">
    <location>
        <begin position="1"/>
        <end position="52"/>
    </location>
</feature>
<reference evidence="2 3" key="1">
    <citation type="submission" date="2024-11" db="EMBL/GenBank/DDBJ databases">
        <title>Adaptive evolution of stress response genes in parasites aligns with host niche diversity.</title>
        <authorList>
            <person name="Hahn C."/>
            <person name="Resl P."/>
        </authorList>
    </citation>
    <scope>NUCLEOTIDE SEQUENCE [LARGE SCALE GENOMIC DNA]</scope>
    <source>
        <strain evidence="2">EGGRZ-B1_66</strain>
        <tissue evidence="2">Body</tissue>
    </source>
</reference>
<protein>
    <submittedName>
        <fullName evidence="2">SAP30-binding protein</fullName>
    </submittedName>
</protein>
<gene>
    <name evidence="2" type="primary">SAP30BP</name>
    <name evidence="2" type="ORF">Ciccas_008153</name>
</gene>
<organism evidence="2 3">
    <name type="scientific">Cichlidogyrus casuarinus</name>
    <dbReference type="NCBI Taxonomy" id="1844966"/>
    <lineage>
        <taxon>Eukaryota</taxon>
        <taxon>Metazoa</taxon>
        <taxon>Spiralia</taxon>
        <taxon>Lophotrochozoa</taxon>
        <taxon>Platyhelminthes</taxon>
        <taxon>Monogenea</taxon>
        <taxon>Monopisthocotylea</taxon>
        <taxon>Dactylogyridea</taxon>
        <taxon>Ancyrocephalidae</taxon>
        <taxon>Cichlidogyrus</taxon>
    </lineage>
</organism>
<dbReference type="PANTHER" id="PTHR13464:SF0">
    <property type="entry name" value="SAP30-BINDING PROTEIN"/>
    <property type="match status" value="1"/>
</dbReference>
<comment type="caution">
    <text evidence="2">The sequence shown here is derived from an EMBL/GenBank/DDBJ whole genome shotgun (WGS) entry which is preliminary data.</text>
</comment>
<name>A0ABD2Q0T0_9PLAT</name>
<dbReference type="EMBL" id="JBJKFK010001376">
    <property type="protein sequence ID" value="KAL3313246.1"/>
    <property type="molecule type" value="Genomic_DNA"/>
</dbReference>
<sequence>MSDEENEQEPEPEQESNVVRDNERIGLVSYLDDDEEEEEITQPESEKETTEVNDIQDIQVDQVDVIEGETESLVEPKPKEIIVKMEVGDTEEVCLPHEPSDQCSFELQEKVEKTIRRMQYDLSFDLNKTIQDNKAFRNPSIYEKLISFLGINEKGTNYPKDRFDPARYPPSSYYEELAKTQQKELDRLEKLKKEQLQRKLSEGIAELHHSASDSKLLSSSDSLANSSLTSGFPTNKKRSKWDNSPSSQHSSDASKKTVIPAVGSLSRIKK</sequence>
<feature type="compositionally biased region" description="Acidic residues" evidence="1">
    <location>
        <begin position="1"/>
        <end position="14"/>
    </location>
</feature>
<keyword evidence="3" id="KW-1185">Reference proteome</keyword>
<accession>A0ABD2Q0T0</accession>
<feature type="compositionally biased region" description="Low complexity" evidence="1">
    <location>
        <begin position="213"/>
        <end position="230"/>
    </location>
</feature>
<evidence type="ECO:0000313" key="2">
    <source>
        <dbReference type="EMBL" id="KAL3313246.1"/>
    </source>
</evidence>
<evidence type="ECO:0000256" key="1">
    <source>
        <dbReference type="SAM" id="MobiDB-lite"/>
    </source>
</evidence>
<dbReference type="AlphaFoldDB" id="A0ABD2Q0T0"/>
<dbReference type="InterPro" id="IPR012479">
    <property type="entry name" value="SAP30BP"/>
</dbReference>
<proteinExistence type="predicted"/>
<dbReference type="Pfam" id="PF07818">
    <property type="entry name" value="HCNGP"/>
    <property type="match status" value="1"/>
</dbReference>
<evidence type="ECO:0000313" key="3">
    <source>
        <dbReference type="Proteomes" id="UP001626550"/>
    </source>
</evidence>
<dbReference type="PANTHER" id="PTHR13464">
    <property type="entry name" value="TRANSCRIPTIONAL REGULATOR PROTEIN HCNGP"/>
    <property type="match status" value="1"/>
</dbReference>
<dbReference type="Proteomes" id="UP001626550">
    <property type="component" value="Unassembled WGS sequence"/>
</dbReference>
<feature type="region of interest" description="Disordered" evidence="1">
    <location>
        <begin position="208"/>
        <end position="270"/>
    </location>
</feature>